<keyword evidence="3" id="KW-1185">Reference proteome</keyword>
<dbReference type="InterPro" id="IPR047640">
    <property type="entry name" value="RpiR-like"/>
</dbReference>
<dbReference type="InterPro" id="IPR036388">
    <property type="entry name" value="WH-like_DNA-bd_sf"/>
</dbReference>
<comment type="caution">
    <text evidence="2">The sequence shown here is derived from an EMBL/GenBank/DDBJ whole genome shotgun (WGS) entry which is preliminary data.</text>
</comment>
<dbReference type="Pfam" id="PF01418">
    <property type="entry name" value="HTH_6"/>
    <property type="match status" value="1"/>
</dbReference>
<dbReference type="PROSITE" id="PS51071">
    <property type="entry name" value="HTH_RPIR"/>
    <property type="match status" value="1"/>
</dbReference>
<dbReference type="EMBL" id="JANFAV010000001">
    <property type="protein sequence ID" value="MCW6533174.1"/>
    <property type="molecule type" value="Genomic_DNA"/>
</dbReference>
<accession>A0AA41Z5H5</accession>
<dbReference type="GO" id="GO:0003677">
    <property type="term" value="F:DNA binding"/>
    <property type="evidence" value="ECO:0007669"/>
    <property type="project" value="InterPro"/>
</dbReference>
<dbReference type="GO" id="GO:0097367">
    <property type="term" value="F:carbohydrate derivative binding"/>
    <property type="evidence" value="ECO:0007669"/>
    <property type="project" value="InterPro"/>
</dbReference>
<dbReference type="InterPro" id="IPR000281">
    <property type="entry name" value="HTH_RpiR"/>
</dbReference>
<organism evidence="2 3">
    <name type="scientific">Sphingomonas lycopersici</name>
    <dbReference type="NCBI Taxonomy" id="2951807"/>
    <lineage>
        <taxon>Bacteria</taxon>
        <taxon>Pseudomonadati</taxon>
        <taxon>Pseudomonadota</taxon>
        <taxon>Alphaproteobacteria</taxon>
        <taxon>Sphingomonadales</taxon>
        <taxon>Sphingomonadaceae</taxon>
        <taxon>Sphingomonas</taxon>
    </lineage>
</organism>
<dbReference type="AlphaFoldDB" id="A0AA41Z5H5"/>
<dbReference type="InterPro" id="IPR046348">
    <property type="entry name" value="SIS_dom_sf"/>
</dbReference>
<dbReference type="PANTHER" id="PTHR30514:SF18">
    <property type="entry name" value="RPIR-FAMILY TRANSCRIPTIONAL REGULATOR"/>
    <property type="match status" value="1"/>
</dbReference>
<reference evidence="2" key="1">
    <citation type="submission" date="2022-06" db="EMBL/GenBank/DDBJ databases">
        <title>Sphingomonas sp. nov. isolated from rhizosphere soil of tomato.</title>
        <authorList>
            <person name="Dong H."/>
            <person name="Gao R."/>
        </authorList>
    </citation>
    <scope>NUCLEOTIDE SEQUENCE</scope>
    <source>
        <strain evidence="2">MMSM24</strain>
    </source>
</reference>
<dbReference type="GO" id="GO:0003700">
    <property type="term" value="F:DNA-binding transcription factor activity"/>
    <property type="evidence" value="ECO:0007669"/>
    <property type="project" value="InterPro"/>
</dbReference>
<dbReference type="GO" id="GO:1901135">
    <property type="term" value="P:carbohydrate derivative metabolic process"/>
    <property type="evidence" value="ECO:0007669"/>
    <property type="project" value="InterPro"/>
</dbReference>
<evidence type="ECO:0000313" key="3">
    <source>
        <dbReference type="Proteomes" id="UP001165565"/>
    </source>
</evidence>
<dbReference type="InterPro" id="IPR001347">
    <property type="entry name" value="SIS_dom"/>
</dbReference>
<dbReference type="Gene3D" id="1.10.10.10">
    <property type="entry name" value="Winged helix-like DNA-binding domain superfamily/Winged helix DNA-binding domain"/>
    <property type="match status" value="1"/>
</dbReference>
<sequence length="300" mass="32945">MQSQKDGAHDLLQRLEDDLDAFSPAERIIANFILTNRGGIAFETANSIAEKLQVSPVTVGRFSRKMGYRHFKDLKAGLRTAMSGVPWLVGDQMTAFVGAGGGSDRRGGSLELELAGIIEVYALAETPGWKEIVALLAHSHRVHVAGFQTERGVAMTLAHLLQYAREGVTLPDATSGNFHEVLADDDPAGQCLVLVDMRRYSQQCHDLAAAARRRDIPVVMITDKFCDWIRKYTDHVIAVPTEVELFWSSQVALSCAVNLLVNDVIGVLGGEVEKRLERLSDLYQAHSGHVGSPRRKRTEG</sequence>
<dbReference type="SUPFAM" id="SSF53697">
    <property type="entry name" value="SIS domain"/>
    <property type="match status" value="1"/>
</dbReference>
<feature type="domain" description="HTH rpiR-type" evidence="1">
    <location>
        <begin position="9"/>
        <end position="85"/>
    </location>
</feature>
<evidence type="ECO:0000259" key="1">
    <source>
        <dbReference type="PROSITE" id="PS51071"/>
    </source>
</evidence>
<dbReference type="SUPFAM" id="SSF46689">
    <property type="entry name" value="Homeodomain-like"/>
    <property type="match status" value="1"/>
</dbReference>
<dbReference type="PANTHER" id="PTHR30514">
    <property type="entry name" value="GLUCOKINASE"/>
    <property type="match status" value="1"/>
</dbReference>
<dbReference type="Pfam" id="PF01380">
    <property type="entry name" value="SIS"/>
    <property type="match status" value="1"/>
</dbReference>
<gene>
    <name evidence="2" type="ORF">NEE01_00095</name>
</gene>
<dbReference type="Gene3D" id="3.40.50.10490">
    <property type="entry name" value="Glucose-6-phosphate isomerase like protein, domain 1"/>
    <property type="match status" value="1"/>
</dbReference>
<dbReference type="InterPro" id="IPR009057">
    <property type="entry name" value="Homeodomain-like_sf"/>
</dbReference>
<dbReference type="Proteomes" id="UP001165565">
    <property type="component" value="Unassembled WGS sequence"/>
</dbReference>
<dbReference type="RefSeq" id="WP_265267224.1">
    <property type="nucleotide sequence ID" value="NZ_JANFAV010000001.1"/>
</dbReference>
<protein>
    <submittedName>
        <fullName evidence="2">MurR/RpiR family transcriptional regulator</fullName>
    </submittedName>
</protein>
<proteinExistence type="predicted"/>
<evidence type="ECO:0000313" key="2">
    <source>
        <dbReference type="EMBL" id="MCW6533174.1"/>
    </source>
</evidence>
<name>A0AA41Z5H5_9SPHN</name>